<dbReference type="GeneID" id="111136750"/>
<sequence>MTDEEKKYAYLPASKQRVEFLSPPERPHIEGFEHNAEFKRKPFFGNLLAFSKKNPFVMIGFGVCFYSFAQGLIATKRKDKPKIKRYMFMRAGSGIFILTALCLGNLYYEGYLFPKSKLEEESDMQKRLANVYFMAKKRKMEAESAGENIETPN</sequence>
<feature type="transmembrane region" description="Helical" evidence="1">
    <location>
        <begin position="56"/>
        <end position="75"/>
    </location>
</feature>
<dbReference type="KEGG" id="cvn:111136750"/>
<dbReference type="RefSeq" id="XP_022343552.1">
    <property type="nucleotide sequence ID" value="XM_022487844.1"/>
</dbReference>
<keyword evidence="2" id="KW-1185">Reference proteome</keyword>
<keyword evidence="1" id="KW-0812">Transmembrane</keyword>
<reference evidence="3" key="1">
    <citation type="submission" date="2025-08" db="UniProtKB">
        <authorList>
            <consortium name="RefSeq"/>
        </authorList>
    </citation>
    <scope>IDENTIFICATION</scope>
    <source>
        <tissue evidence="3">Whole sample</tissue>
    </source>
</reference>
<gene>
    <name evidence="3" type="primary">LOC111136750</name>
</gene>
<dbReference type="OrthoDB" id="6130428at2759"/>
<name>A0A8B8EUF2_CRAVI</name>
<proteinExistence type="predicted"/>
<evidence type="ECO:0000313" key="2">
    <source>
        <dbReference type="Proteomes" id="UP000694844"/>
    </source>
</evidence>
<keyword evidence="1" id="KW-0472">Membrane</keyword>
<organism evidence="2 3">
    <name type="scientific">Crassostrea virginica</name>
    <name type="common">Eastern oyster</name>
    <dbReference type="NCBI Taxonomy" id="6565"/>
    <lineage>
        <taxon>Eukaryota</taxon>
        <taxon>Metazoa</taxon>
        <taxon>Spiralia</taxon>
        <taxon>Lophotrochozoa</taxon>
        <taxon>Mollusca</taxon>
        <taxon>Bivalvia</taxon>
        <taxon>Autobranchia</taxon>
        <taxon>Pteriomorphia</taxon>
        <taxon>Ostreida</taxon>
        <taxon>Ostreoidea</taxon>
        <taxon>Ostreidae</taxon>
        <taxon>Crassostrea</taxon>
    </lineage>
</organism>
<dbReference type="Proteomes" id="UP000694844">
    <property type="component" value="Chromosome 5"/>
</dbReference>
<feature type="transmembrane region" description="Helical" evidence="1">
    <location>
        <begin position="87"/>
        <end position="108"/>
    </location>
</feature>
<accession>A0A8B8EUF2</accession>
<dbReference type="AlphaFoldDB" id="A0A8B8EUF2"/>
<evidence type="ECO:0000256" key="1">
    <source>
        <dbReference type="SAM" id="Phobius"/>
    </source>
</evidence>
<keyword evidence="1" id="KW-1133">Transmembrane helix</keyword>
<protein>
    <submittedName>
        <fullName evidence="3">Uncharacterized protein LOC111136750</fullName>
    </submittedName>
</protein>
<evidence type="ECO:0000313" key="3">
    <source>
        <dbReference type="RefSeq" id="XP_022343552.1"/>
    </source>
</evidence>